<dbReference type="InterPro" id="IPR003594">
    <property type="entry name" value="HATPase_dom"/>
</dbReference>
<dbReference type="PANTHER" id="PTHR43711:SF26">
    <property type="entry name" value="SENSOR HISTIDINE KINASE RCSC"/>
    <property type="match status" value="1"/>
</dbReference>
<dbReference type="CDD" id="cd00082">
    <property type="entry name" value="HisKA"/>
    <property type="match status" value="1"/>
</dbReference>
<feature type="transmembrane region" description="Helical" evidence="11">
    <location>
        <begin position="69"/>
        <end position="91"/>
    </location>
</feature>
<reference evidence="13 14" key="1">
    <citation type="submission" date="2014-08" db="EMBL/GenBank/DDBJ databases">
        <title>Comparative genomics of the Paenibacillus odorifer group.</title>
        <authorList>
            <person name="den Bakker H.C."/>
            <person name="Tsai Y.-C."/>
            <person name="Martin N."/>
            <person name="Korlach J."/>
            <person name="Wiedmann M."/>
        </authorList>
    </citation>
    <scope>NUCLEOTIDE SEQUENCE [LARGE SCALE GENOMIC DNA]</scope>
    <source>
        <strain evidence="13 14">DSM 1735</strain>
    </source>
</reference>
<keyword evidence="11" id="KW-0812">Transmembrane</keyword>
<evidence type="ECO:0000256" key="3">
    <source>
        <dbReference type="ARBA" id="ARBA00012438"/>
    </source>
</evidence>
<dbReference type="InterPro" id="IPR004358">
    <property type="entry name" value="Sig_transdc_His_kin-like_C"/>
</dbReference>
<dbReference type="SMART" id="SM00387">
    <property type="entry name" value="HATPase_c"/>
    <property type="match status" value="1"/>
</dbReference>
<feature type="transmembrane region" description="Helical" evidence="11">
    <location>
        <begin position="138"/>
        <end position="161"/>
    </location>
</feature>
<keyword evidence="6" id="KW-0547">Nucleotide-binding</keyword>
<dbReference type="OrthoDB" id="9813394at2"/>
<dbReference type="InterPro" id="IPR036097">
    <property type="entry name" value="HisK_dim/P_sf"/>
</dbReference>
<evidence type="ECO:0000256" key="2">
    <source>
        <dbReference type="ARBA" id="ARBA00006402"/>
    </source>
</evidence>
<dbReference type="InterPro" id="IPR003661">
    <property type="entry name" value="HisK_dim/P_dom"/>
</dbReference>
<dbReference type="PANTHER" id="PTHR43711">
    <property type="entry name" value="TWO-COMPONENT HISTIDINE KINASE"/>
    <property type="match status" value="1"/>
</dbReference>
<dbReference type="KEGG" id="pdu:PDUR_02300"/>
<keyword evidence="5" id="KW-0808">Transferase</keyword>
<dbReference type="EMBL" id="CP009288">
    <property type="protein sequence ID" value="AIQ10968.1"/>
    <property type="molecule type" value="Genomic_DNA"/>
</dbReference>
<keyword evidence="4" id="KW-0597">Phosphoprotein</keyword>
<name>A0A089HKS5_PAEDU</name>
<dbReference type="Proteomes" id="UP000029409">
    <property type="component" value="Chromosome"/>
</dbReference>
<evidence type="ECO:0000256" key="9">
    <source>
        <dbReference type="ARBA" id="ARBA00023012"/>
    </source>
</evidence>
<keyword evidence="14" id="KW-1185">Reference proteome</keyword>
<feature type="transmembrane region" description="Helical" evidence="11">
    <location>
        <begin position="103"/>
        <end position="126"/>
    </location>
</feature>
<comment type="catalytic activity">
    <reaction evidence="1">
        <text>ATP + protein L-histidine = ADP + protein N-phospho-L-histidine.</text>
        <dbReference type="EC" id="2.7.13.3"/>
    </reaction>
</comment>
<dbReference type="eggNOG" id="COG2205">
    <property type="taxonomic scope" value="Bacteria"/>
</dbReference>
<keyword evidence="9" id="KW-0902">Two-component regulatory system</keyword>
<protein>
    <recommendedName>
        <fullName evidence="10">Circadian input-output histidine kinase CikA</fullName>
        <ecNumber evidence="3">2.7.13.3</ecNumber>
    </recommendedName>
</protein>
<comment type="similarity">
    <text evidence="2">In the N-terminal section; belongs to the phytochrome family.</text>
</comment>
<evidence type="ECO:0000256" key="8">
    <source>
        <dbReference type="ARBA" id="ARBA00022840"/>
    </source>
</evidence>
<dbReference type="Gene3D" id="3.30.565.10">
    <property type="entry name" value="Histidine kinase-like ATPase, C-terminal domain"/>
    <property type="match status" value="1"/>
</dbReference>
<keyword evidence="11" id="KW-0472">Membrane</keyword>
<dbReference type="STRING" id="44251.PDUR_02300"/>
<dbReference type="CDD" id="cd16922">
    <property type="entry name" value="HATPase_EvgS-ArcB-TorS-like"/>
    <property type="match status" value="1"/>
</dbReference>
<keyword evidence="8" id="KW-0067">ATP-binding</keyword>
<dbReference type="Gene3D" id="1.10.287.130">
    <property type="match status" value="1"/>
</dbReference>
<dbReference type="SUPFAM" id="SSF47384">
    <property type="entry name" value="Homodimeric domain of signal transducing histidine kinase"/>
    <property type="match status" value="1"/>
</dbReference>
<dbReference type="GO" id="GO:0005524">
    <property type="term" value="F:ATP binding"/>
    <property type="evidence" value="ECO:0007669"/>
    <property type="project" value="UniProtKB-KW"/>
</dbReference>
<feature type="domain" description="Histidine kinase" evidence="12">
    <location>
        <begin position="240"/>
        <end position="467"/>
    </location>
</feature>
<keyword evidence="11" id="KW-1133">Transmembrane helix</keyword>
<dbReference type="FunFam" id="3.30.565.10:FF:000010">
    <property type="entry name" value="Sensor histidine kinase RcsC"/>
    <property type="match status" value="1"/>
</dbReference>
<evidence type="ECO:0000256" key="5">
    <source>
        <dbReference type="ARBA" id="ARBA00022679"/>
    </source>
</evidence>
<dbReference type="SMART" id="SM00388">
    <property type="entry name" value="HisKA"/>
    <property type="match status" value="1"/>
</dbReference>
<dbReference type="GO" id="GO:0000155">
    <property type="term" value="F:phosphorelay sensor kinase activity"/>
    <property type="evidence" value="ECO:0007669"/>
    <property type="project" value="InterPro"/>
</dbReference>
<dbReference type="InterPro" id="IPR005467">
    <property type="entry name" value="His_kinase_dom"/>
</dbReference>
<feature type="transmembrane region" description="Helical" evidence="11">
    <location>
        <begin position="167"/>
        <end position="186"/>
    </location>
</feature>
<feature type="transmembrane region" description="Helical" evidence="11">
    <location>
        <begin position="7"/>
        <end position="26"/>
    </location>
</feature>
<evidence type="ECO:0000256" key="4">
    <source>
        <dbReference type="ARBA" id="ARBA00022553"/>
    </source>
</evidence>
<evidence type="ECO:0000256" key="7">
    <source>
        <dbReference type="ARBA" id="ARBA00022777"/>
    </source>
</evidence>
<dbReference type="PROSITE" id="PS50109">
    <property type="entry name" value="HIS_KIN"/>
    <property type="match status" value="1"/>
</dbReference>
<evidence type="ECO:0000256" key="11">
    <source>
        <dbReference type="SAM" id="Phobius"/>
    </source>
</evidence>
<feature type="transmembrane region" description="Helical" evidence="11">
    <location>
        <begin position="38"/>
        <end position="57"/>
    </location>
</feature>
<evidence type="ECO:0000313" key="14">
    <source>
        <dbReference type="Proteomes" id="UP000029409"/>
    </source>
</evidence>
<dbReference type="InterPro" id="IPR036890">
    <property type="entry name" value="HATPase_C_sf"/>
</dbReference>
<proteinExistence type="inferred from homology"/>
<dbReference type="RefSeq" id="WP_042204897.1">
    <property type="nucleotide sequence ID" value="NZ_CP009288.1"/>
</dbReference>
<dbReference type="Pfam" id="PF00512">
    <property type="entry name" value="HisKA"/>
    <property type="match status" value="1"/>
</dbReference>
<dbReference type="PRINTS" id="PR00344">
    <property type="entry name" value="BCTRLSENSOR"/>
</dbReference>
<evidence type="ECO:0000313" key="13">
    <source>
        <dbReference type="EMBL" id="AIQ10968.1"/>
    </source>
</evidence>
<evidence type="ECO:0000259" key="12">
    <source>
        <dbReference type="PROSITE" id="PS50109"/>
    </source>
</evidence>
<dbReference type="EC" id="2.7.13.3" evidence="3"/>
<sequence length="471" mass="52609">MEYIKIFFVNTALLITLAYLANLLFKHTITRVPEQLKQVIWVIMAIFAGWLSSFFGYRLDEQVIFDLRYVPLIISAIAFPEPLLLILIGVGTGLMRFTFGINLAAAAGVLNLSILGFICAAISPWIRRSSMSMTSKGLIIILAVNFFNAVNISLFGVISFYEYISKIMPITFPAGIALSVLFALIARDFHLERERIRQIEGANALLSKQTEELYKNRIVLEERAKQLLLASQYKSEFLANMSHELRTPLNGILNLSELIAEIDDSTAREEIQAYGNLIHRSGEDLLLLINDVLDLSKVEAGKLEIVHEEVNISEISMLLYQQFEVIAKQRGLDFTVKLEEGLPETLVTDPQRVQQILRNLLSNAFKFTHQGGVSLTVQQEKRRQGARETSWIEWAVSDSGIGIPKDKQLTIFEAFQQADGTISRQYGGTGLGLSISRDLARLLGGMITLQSQEGQGSTFSLYLPAAGEEKA</sequence>
<dbReference type="InterPro" id="IPR050736">
    <property type="entry name" value="Sensor_HK_Regulatory"/>
</dbReference>
<keyword evidence="7 13" id="KW-0418">Kinase</keyword>
<accession>A0A089HKS5</accession>
<evidence type="ECO:0000256" key="1">
    <source>
        <dbReference type="ARBA" id="ARBA00000085"/>
    </source>
</evidence>
<gene>
    <name evidence="13" type="ORF">PDUR_02300</name>
</gene>
<dbReference type="Pfam" id="PF02518">
    <property type="entry name" value="HATPase_c"/>
    <property type="match status" value="1"/>
</dbReference>
<dbReference type="AlphaFoldDB" id="A0A089HKS5"/>
<dbReference type="SUPFAM" id="SSF55874">
    <property type="entry name" value="ATPase domain of HSP90 chaperone/DNA topoisomerase II/histidine kinase"/>
    <property type="match status" value="1"/>
</dbReference>
<evidence type="ECO:0000256" key="6">
    <source>
        <dbReference type="ARBA" id="ARBA00022741"/>
    </source>
</evidence>
<organism evidence="13 14">
    <name type="scientific">Paenibacillus durus</name>
    <name type="common">Paenibacillus azotofixans</name>
    <dbReference type="NCBI Taxonomy" id="44251"/>
    <lineage>
        <taxon>Bacteria</taxon>
        <taxon>Bacillati</taxon>
        <taxon>Bacillota</taxon>
        <taxon>Bacilli</taxon>
        <taxon>Bacillales</taxon>
        <taxon>Paenibacillaceae</taxon>
        <taxon>Paenibacillus</taxon>
    </lineage>
</organism>
<evidence type="ECO:0000256" key="10">
    <source>
        <dbReference type="ARBA" id="ARBA00074306"/>
    </source>
</evidence>